<name>A0A415EYJ6_ENTCA</name>
<reference evidence="4 5" key="1">
    <citation type="submission" date="2018-08" db="EMBL/GenBank/DDBJ databases">
        <title>A genome reference for cultivated species of the human gut microbiota.</title>
        <authorList>
            <person name="Zou Y."/>
            <person name="Xue W."/>
            <person name="Luo G."/>
        </authorList>
    </citation>
    <scope>NUCLEOTIDE SEQUENCE [LARGE SCALE GENOMIC DNA]</scope>
    <source>
        <strain evidence="4 5">AF48-16</strain>
    </source>
</reference>
<comment type="caution">
    <text evidence="4">The sequence shown here is derived from an EMBL/GenBank/DDBJ whole genome shotgun (WGS) entry which is preliminary data.</text>
</comment>
<organism evidence="4 5">
    <name type="scientific">Enterococcus casseliflavus</name>
    <name type="common">Enterococcus flavescens</name>
    <dbReference type="NCBI Taxonomy" id="37734"/>
    <lineage>
        <taxon>Bacteria</taxon>
        <taxon>Bacillati</taxon>
        <taxon>Bacillota</taxon>
        <taxon>Bacilli</taxon>
        <taxon>Lactobacillales</taxon>
        <taxon>Enterococcaceae</taxon>
        <taxon>Enterococcus</taxon>
    </lineage>
</organism>
<protein>
    <submittedName>
        <fullName evidence="4">GNAT family N-acetyltransferase</fullName>
    </submittedName>
</protein>
<evidence type="ECO:0000256" key="2">
    <source>
        <dbReference type="ARBA" id="ARBA00023315"/>
    </source>
</evidence>
<feature type="domain" description="N-acetyltransferase" evidence="3">
    <location>
        <begin position="23"/>
        <end position="160"/>
    </location>
</feature>
<dbReference type="InterPro" id="IPR000182">
    <property type="entry name" value="GNAT_dom"/>
</dbReference>
<evidence type="ECO:0000313" key="5">
    <source>
        <dbReference type="Proteomes" id="UP000286288"/>
    </source>
</evidence>
<dbReference type="GO" id="GO:0016747">
    <property type="term" value="F:acyltransferase activity, transferring groups other than amino-acyl groups"/>
    <property type="evidence" value="ECO:0007669"/>
    <property type="project" value="InterPro"/>
</dbReference>
<evidence type="ECO:0000259" key="3">
    <source>
        <dbReference type="PROSITE" id="PS51186"/>
    </source>
</evidence>
<dbReference type="Proteomes" id="UP000286288">
    <property type="component" value="Unassembled WGS sequence"/>
</dbReference>
<dbReference type="Pfam" id="PF13673">
    <property type="entry name" value="Acetyltransf_10"/>
    <property type="match status" value="1"/>
</dbReference>
<evidence type="ECO:0000256" key="1">
    <source>
        <dbReference type="ARBA" id="ARBA00022679"/>
    </source>
</evidence>
<dbReference type="PANTHER" id="PTHR43800:SF1">
    <property type="entry name" value="PEPTIDYL-LYSINE N-ACETYLTRANSFERASE YJAB"/>
    <property type="match status" value="1"/>
</dbReference>
<dbReference type="Gene3D" id="3.40.630.30">
    <property type="match status" value="1"/>
</dbReference>
<dbReference type="SUPFAM" id="SSF55729">
    <property type="entry name" value="Acyl-CoA N-acyltransferases (Nat)"/>
    <property type="match status" value="1"/>
</dbReference>
<dbReference type="CDD" id="cd04301">
    <property type="entry name" value="NAT_SF"/>
    <property type="match status" value="1"/>
</dbReference>
<accession>A0A415EYJ6</accession>
<gene>
    <name evidence="4" type="ORF">DW084_01570</name>
</gene>
<dbReference type="PROSITE" id="PS51186">
    <property type="entry name" value="GNAT"/>
    <property type="match status" value="1"/>
</dbReference>
<dbReference type="PANTHER" id="PTHR43800">
    <property type="entry name" value="PEPTIDYL-LYSINE N-ACETYLTRANSFERASE YJAB"/>
    <property type="match status" value="1"/>
</dbReference>
<keyword evidence="1 4" id="KW-0808">Transferase</keyword>
<evidence type="ECO:0000313" key="4">
    <source>
        <dbReference type="EMBL" id="RHK08369.1"/>
    </source>
</evidence>
<keyword evidence="2" id="KW-0012">Acyltransferase</keyword>
<dbReference type="EMBL" id="QRMZ01000001">
    <property type="protein sequence ID" value="RHK08369.1"/>
    <property type="molecule type" value="Genomic_DNA"/>
</dbReference>
<dbReference type="InterPro" id="IPR016181">
    <property type="entry name" value="Acyl_CoA_acyltransferase"/>
</dbReference>
<sequence>MSDYKYSLKYKRKQRKVFRSEKLMIETMNTEDNRQAICQWLNYSTKKTEAVSAFSDQEQLSFAFFDNHDQLGGLIGKRTGNTIHIQLFAVDPNHQNQGVGKQLMEALFDHGKKAGCRSVTVTTQDYQAPQFYQAVGFEQFAVLSDTPVLGTDRLYFVKML</sequence>
<dbReference type="AlphaFoldDB" id="A0A415EYJ6"/>
<proteinExistence type="predicted"/>